<keyword evidence="2" id="KW-1185">Reference proteome</keyword>
<protein>
    <submittedName>
        <fullName evidence="1">Uncharacterized protein</fullName>
    </submittedName>
</protein>
<dbReference type="Proteomes" id="UP001217417">
    <property type="component" value="Unassembled WGS sequence"/>
</dbReference>
<dbReference type="EMBL" id="JARPMG010000007">
    <property type="protein sequence ID" value="KAJ8099091.1"/>
    <property type="molecule type" value="Genomic_DNA"/>
</dbReference>
<evidence type="ECO:0000313" key="1">
    <source>
        <dbReference type="EMBL" id="KAJ8099091.1"/>
    </source>
</evidence>
<organism evidence="1 2">
    <name type="scientific">Lipomyces tetrasporus</name>
    <dbReference type="NCBI Taxonomy" id="54092"/>
    <lineage>
        <taxon>Eukaryota</taxon>
        <taxon>Fungi</taxon>
        <taxon>Dikarya</taxon>
        <taxon>Ascomycota</taxon>
        <taxon>Saccharomycotina</taxon>
        <taxon>Lipomycetes</taxon>
        <taxon>Lipomycetales</taxon>
        <taxon>Lipomycetaceae</taxon>
        <taxon>Lipomyces</taxon>
    </lineage>
</organism>
<dbReference type="RefSeq" id="XP_056042541.1">
    <property type="nucleotide sequence ID" value="XM_056189356.1"/>
</dbReference>
<accession>A0AAD7QPW4</accession>
<dbReference type="AlphaFoldDB" id="A0AAD7QPW4"/>
<evidence type="ECO:0000313" key="2">
    <source>
        <dbReference type="Proteomes" id="UP001217417"/>
    </source>
</evidence>
<name>A0AAD7QPW4_9ASCO</name>
<reference evidence="1" key="1">
    <citation type="submission" date="2023-03" db="EMBL/GenBank/DDBJ databases">
        <title>Near-Complete genome sequence of Lipomyces tetrasporous NRRL Y-64009, an oleaginous yeast capable of growing on lignocellulosic hydrolysates.</title>
        <authorList>
            <consortium name="Lawrence Berkeley National Laboratory"/>
            <person name="Jagtap S.S."/>
            <person name="Liu J.-J."/>
            <person name="Walukiewicz H.E."/>
            <person name="Pangilinan J."/>
            <person name="Lipzen A."/>
            <person name="Ahrendt S."/>
            <person name="Koriabine M."/>
            <person name="Cobaugh K."/>
            <person name="Salamov A."/>
            <person name="Yoshinaga Y."/>
            <person name="Ng V."/>
            <person name="Daum C."/>
            <person name="Grigoriev I.V."/>
            <person name="Slininger P.J."/>
            <person name="Dien B.S."/>
            <person name="Jin Y.-S."/>
            <person name="Rao C.V."/>
        </authorList>
    </citation>
    <scope>NUCLEOTIDE SEQUENCE</scope>
    <source>
        <strain evidence="1">NRRL Y-64009</strain>
    </source>
</reference>
<sequence>MKVVAIDTRRRQTLCGIAAVHTDLPTSAFELGKCDEQGPMWTYVCHGHRPIAINREKWMEMMGIFARNALLPPAMTRFVAEVWPSTVAPLAPVLPGLHAETVASADYARIVSVLLYAANAGSCEHVWLLFSGLDSCSRAGIFKPLVDELCRRHMPATALGLLANALSTSANMSFTETIASAVDIAILAAVKRPASERLLLDFLAAIDTLPFAFGSQTRELLATTISHRNYRRLLFELSRLRQPLSEAEYVPVILGLCGKHEDVIFLVNLGHYHVFPQPAISPSPSSYHWQPCVFWPGVYPEIIDRLVRIDRPSDAMFFFQQLTRARPLTINLFNLLAVSALRLRRIDIAHALCRAAVAKLRDEPNGTNVDVVSLMTYSVLFYGYKLSNQIDSACRMIHKIVNSRLPLDPVIATQYFDMVATSYKPARVINTYVAMFGSYPLVELGLDNYIDLDTPNEHDADLFEPELELPLQQPTAVTLAILLRCIITRTMYMPHLLTLQQNIKAFVNSGGLDKLVPNDPDDPIGSARRTSDVITFNRMMRNCIRQRKAHLKKHILPRVI</sequence>
<gene>
    <name evidence="1" type="ORF">POJ06DRAFT_269158</name>
</gene>
<proteinExistence type="predicted"/>
<comment type="caution">
    <text evidence="1">The sequence shown here is derived from an EMBL/GenBank/DDBJ whole genome shotgun (WGS) entry which is preliminary data.</text>
</comment>
<dbReference type="GeneID" id="80884522"/>